<gene>
    <name evidence="2" type="ORF">PC9H_000149</name>
</gene>
<name>A0A8H7A0L2_PLEOS</name>
<sequence>MSATRTHLPTLLLLPSLGKPAESSIPPERPIIAQTLLDIAPDREALFTSGKNVEEIRQTLKIHMNDAYGHWLTTTKRRQGTRYRDRTARTSRFLDKAPLANGNQIQDENEAPEDDVQIVRRVCSAGDLGSFMNSIDNKLNINVSPEGITFDIWGDLRLSSTEKVISPRPLGPTHILVVHQGPLQRTASRARNSQRESVPDSLELPINDLLFVLNVPNLSPPNRSLSEVPARILPHRLHKELPRVLLCVPHLYTFHELVVYLHTKNQAALFRKIIPEWIRDLMHPLPVAIPVCSSSIAQRSESGSLTPGLSMYQHAPLRKRSTLLSLFDSSSPIAEDANSSAESLLGLPLAMTASFNGSCSSLIDADRLTLSIAKEIADISMTNYANDDVLVRTVSGLDALSDNLEYLGYFGKSLWGELLTYKEILVRAIGYKSRLDAAVAAADSP</sequence>
<organism evidence="2 3">
    <name type="scientific">Pleurotus ostreatus</name>
    <name type="common">Oyster mushroom</name>
    <name type="synonym">White-rot fungus</name>
    <dbReference type="NCBI Taxonomy" id="5322"/>
    <lineage>
        <taxon>Eukaryota</taxon>
        <taxon>Fungi</taxon>
        <taxon>Dikarya</taxon>
        <taxon>Basidiomycota</taxon>
        <taxon>Agaricomycotina</taxon>
        <taxon>Agaricomycetes</taxon>
        <taxon>Agaricomycetidae</taxon>
        <taxon>Agaricales</taxon>
        <taxon>Pleurotineae</taxon>
        <taxon>Pleurotaceae</taxon>
        <taxon>Pleurotus</taxon>
    </lineage>
</organism>
<protein>
    <submittedName>
        <fullName evidence="2">Uncharacterized protein</fullName>
    </submittedName>
</protein>
<evidence type="ECO:0000313" key="2">
    <source>
        <dbReference type="EMBL" id="KAF7439813.1"/>
    </source>
</evidence>
<dbReference type="OrthoDB" id="2946666at2759"/>
<keyword evidence="1" id="KW-0732">Signal</keyword>
<comment type="caution">
    <text evidence="2">The sequence shown here is derived from an EMBL/GenBank/DDBJ whole genome shotgun (WGS) entry which is preliminary data.</text>
</comment>
<evidence type="ECO:0000313" key="3">
    <source>
        <dbReference type="Proteomes" id="UP000623687"/>
    </source>
</evidence>
<dbReference type="AlphaFoldDB" id="A0A8H7A0L2"/>
<dbReference type="RefSeq" id="XP_036635657.1">
    <property type="nucleotide sequence ID" value="XM_036769812.1"/>
</dbReference>
<dbReference type="EMBL" id="JACETU010000001">
    <property type="protein sequence ID" value="KAF7439813.1"/>
    <property type="molecule type" value="Genomic_DNA"/>
</dbReference>
<dbReference type="GeneID" id="59369990"/>
<evidence type="ECO:0000256" key="1">
    <source>
        <dbReference type="SAM" id="SignalP"/>
    </source>
</evidence>
<proteinExistence type="predicted"/>
<dbReference type="Proteomes" id="UP000623687">
    <property type="component" value="Unassembled WGS sequence"/>
</dbReference>
<keyword evidence="3" id="KW-1185">Reference proteome</keyword>
<reference evidence="2" key="1">
    <citation type="submission" date="2019-07" db="EMBL/GenBank/DDBJ databases">
        <authorList>
            <person name="Palmer J.M."/>
        </authorList>
    </citation>
    <scope>NUCLEOTIDE SEQUENCE</scope>
    <source>
        <strain evidence="2">PC9</strain>
    </source>
</reference>
<feature type="signal peptide" evidence="1">
    <location>
        <begin position="1"/>
        <end position="23"/>
    </location>
</feature>
<accession>A0A8H7A0L2</accession>
<dbReference type="VEuPathDB" id="FungiDB:PC9H_000149"/>
<feature type="chain" id="PRO_5034034822" evidence="1">
    <location>
        <begin position="24"/>
        <end position="445"/>
    </location>
</feature>